<dbReference type="PANTHER" id="PTHR28019:SF7">
    <property type="entry name" value="SUR7 PROTEIN"/>
    <property type="match status" value="1"/>
</dbReference>
<sequence length="309" mass="32677">MRLTAIVPCLCALAAMVPCFLCMFAGNKPGFMEDYHMVTLNTSRIGHNFLVNSTLVPAGDNILTDVFRNASSSITSSINSALDSLAAELGLSDFYSVHLLNYCSGTYTTSALASTTAPRSTITKNVTSCSRPRALFHFDPTAALTRSLNTTTSGSTNITLSTLHWPTELSTGITALRIAHHTAFTLYILAIVLAFLSFLSSFFALFSAGRLSAALSLLFAVLALGALVLASAVVTAVVVRAADVVSMYGYRVSVEAKRGGRFLALTWAGSGVGLLGVLWWCGEFVVGRRGKRTGRGVVADEGVAQPASQ</sequence>
<feature type="transmembrane region" description="Helical" evidence="1">
    <location>
        <begin position="217"/>
        <end position="242"/>
    </location>
</feature>
<reference evidence="4" key="1">
    <citation type="submission" date="2012-06" db="EMBL/GenBank/DDBJ databases">
        <title>The genome sequence of Coniosporium apollinis CBS 100218.</title>
        <authorList>
            <consortium name="The Broad Institute Genome Sequencing Platform"/>
            <person name="Cuomo C."/>
            <person name="Gorbushina A."/>
            <person name="Noack S."/>
            <person name="Walker B."/>
            <person name="Young S.K."/>
            <person name="Zeng Q."/>
            <person name="Gargeya S."/>
            <person name="Fitzgerald M."/>
            <person name="Haas B."/>
            <person name="Abouelleil A."/>
            <person name="Alvarado L."/>
            <person name="Arachchi H.M."/>
            <person name="Berlin A.M."/>
            <person name="Chapman S.B."/>
            <person name="Goldberg J."/>
            <person name="Griggs A."/>
            <person name="Gujja S."/>
            <person name="Hansen M."/>
            <person name="Howarth C."/>
            <person name="Imamovic A."/>
            <person name="Larimer J."/>
            <person name="McCowan C."/>
            <person name="Montmayeur A."/>
            <person name="Murphy C."/>
            <person name="Neiman D."/>
            <person name="Pearson M."/>
            <person name="Priest M."/>
            <person name="Roberts A."/>
            <person name="Saif S."/>
            <person name="Shea T."/>
            <person name="Sisk P."/>
            <person name="Sykes S."/>
            <person name="Wortman J."/>
            <person name="Nusbaum C."/>
            <person name="Birren B."/>
        </authorList>
    </citation>
    <scope>NUCLEOTIDE SEQUENCE [LARGE SCALE GENOMIC DNA]</scope>
    <source>
        <strain evidence="4">CBS 100218</strain>
    </source>
</reference>
<dbReference type="EMBL" id="JH767557">
    <property type="protein sequence ID" value="EON61985.1"/>
    <property type="molecule type" value="Genomic_DNA"/>
</dbReference>
<keyword evidence="1" id="KW-0472">Membrane</keyword>
<evidence type="ECO:0000313" key="3">
    <source>
        <dbReference type="EMBL" id="EON61985.1"/>
    </source>
</evidence>
<dbReference type="GO" id="GO:0031505">
    <property type="term" value="P:fungal-type cell wall organization"/>
    <property type="evidence" value="ECO:0007669"/>
    <property type="project" value="TreeGrafter"/>
</dbReference>
<evidence type="ECO:0000313" key="4">
    <source>
        <dbReference type="Proteomes" id="UP000016924"/>
    </source>
</evidence>
<keyword evidence="2" id="KW-0732">Signal</keyword>
<dbReference type="Proteomes" id="UP000016924">
    <property type="component" value="Unassembled WGS sequence"/>
</dbReference>
<evidence type="ECO:0000256" key="1">
    <source>
        <dbReference type="SAM" id="Phobius"/>
    </source>
</evidence>
<feature type="transmembrane region" description="Helical" evidence="1">
    <location>
        <begin position="262"/>
        <end position="282"/>
    </location>
</feature>
<feature type="chain" id="PRO_5004450502" evidence="2">
    <location>
        <begin position="20"/>
        <end position="309"/>
    </location>
</feature>
<proteinExistence type="predicted"/>
<dbReference type="eggNOG" id="ENOG502S47U">
    <property type="taxonomic scope" value="Eukaryota"/>
</dbReference>
<feature type="signal peptide" evidence="2">
    <location>
        <begin position="1"/>
        <end position="19"/>
    </location>
</feature>
<dbReference type="Pfam" id="PF06687">
    <property type="entry name" value="SUR7"/>
    <property type="match status" value="1"/>
</dbReference>
<organism evidence="3 4">
    <name type="scientific">Coniosporium apollinis (strain CBS 100218)</name>
    <name type="common">Rock-inhabiting black yeast</name>
    <dbReference type="NCBI Taxonomy" id="1168221"/>
    <lineage>
        <taxon>Eukaryota</taxon>
        <taxon>Fungi</taxon>
        <taxon>Dikarya</taxon>
        <taxon>Ascomycota</taxon>
        <taxon>Pezizomycotina</taxon>
        <taxon>Dothideomycetes</taxon>
        <taxon>Dothideomycetes incertae sedis</taxon>
        <taxon>Coniosporium</taxon>
    </lineage>
</organism>
<dbReference type="OrthoDB" id="4159154at2759"/>
<dbReference type="GO" id="GO:0051285">
    <property type="term" value="C:cell cortex of cell tip"/>
    <property type="evidence" value="ECO:0007669"/>
    <property type="project" value="TreeGrafter"/>
</dbReference>
<dbReference type="OMA" id="HAWTICS"/>
<dbReference type="PANTHER" id="PTHR28019">
    <property type="entry name" value="CELL MEMBRANE PROTEIN YLR413W-RELATED"/>
    <property type="match status" value="1"/>
</dbReference>
<dbReference type="InterPro" id="IPR052413">
    <property type="entry name" value="SUR7_domain"/>
</dbReference>
<dbReference type="RefSeq" id="XP_007777302.1">
    <property type="nucleotide sequence ID" value="XM_007779112.1"/>
</dbReference>
<evidence type="ECO:0000256" key="2">
    <source>
        <dbReference type="SAM" id="SignalP"/>
    </source>
</evidence>
<keyword evidence="1" id="KW-1133">Transmembrane helix</keyword>
<feature type="transmembrane region" description="Helical" evidence="1">
    <location>
        <begin position="184"/>
        <end position="205"/>
    </location>
</feature>
<keyword evidence="4" id="KW-1185">Reference proteome</keyword>
<dbReference type="AlphaFoldDB" id="R7YJA5"/>
<protein>
    <submittedName>
        <fullName evidence="3">Uncharacterized protein</fullName>
    </submittedName>
</protein>
<dbReference type="STRING" id="1168221.R7YJA5"/>
<dbReference type="InterPro" id="IPR009571">
    <property type="entry name" value="SUR7/Rim9-like_fungi"/>
</dbReference>
<accession>R7YJA5</accession>
<dbReference type="GeneID" id="19898514"/>
<gene>
    <name evidence="3" type="ORF">W97_01203</name>
</gene>
<dbReference type="HOGENOM" id="CLU_064532_0_0_1"/>
<dbReference type="GO" id="GO:0005886">
    <property type="term" value="C:plasma membrane"/>
    <property type="evidence" value="ECO:0007669"/>
    <property type="project" value="InterPro"/>
</dbReference>
<name>R7YJA5_CONA1</name>
<keyword evidence="1" id="KW-0812">Transmembrane</keyword>